<comment type="caution">
    <text evidence="7">The sequence shown here is derived from an EMBL/GenBank/DDBJ whole genome shotgun (WGS) entry which is preliminary data.</text>
</comment>
<dbReference type="EMBL" id="JBBDGN010000023">
    <property type="protein sequence ID" value="MEJ1093009.1"/>
    <property type="molecule type" value="Genomic_DNA"/>
</dbReference>
<dbReference type="InterPro" id="IPR029063">
    <property type="entry name" value="SAM-dependent_MTases_sf"/>
</dbReference>
<dbReference type="Gene3D" id="3.40.50.150">
    <property type="entry name" value="Vaccinia Virus protein VP39"/>
    <property type="match status" value="1"/>
</dbReference>
<name>A0ABU8LNV4_9MICO</name>
<feature type="binding site" evidence="6">
    <location>
        <position position="80"/>
    </location>
    <ligand>
        <name>S-adenosyl-L-methionine</name>
        <dbReference type="ChEBI" id="CHEBI:59789"/>
    </ligand>
</feature>
<keyword evidence="1 6" id="KW-0963">Cytoplasm</keyword>
<evidence type="ECO:0000256" key="4">
    <source>
        <dbReference type="ARBA" id="ARBA00022679"/>
    </source>
</evidence>
<comment type="caution">
    <text evidence="6">Lacks conserved residue(s) required for the propagation of feature annotation.</text>
</comment>
<evidence type="ECO:0000256" key="6">
    <source>
        <dbReference type="HAMAP-Rule" id="MF_00074"/>
    </source>
</evidence>
<reference evidence="7 8" key="1">
    <citation type="submission" date="2024-02" db="EMBL/GenBank/DDBJ databases">
        <authorList>
            <person name="Saticioglu I.B."/>
        </authorList>
    </citation>
    <scope>NUCLEOTIDE SEQUENCE [LARGE SCALE GENOMIC DNA]</scope>
    <source>
        <strain evidence="7 8">Mu-43</strain>
    </source>
</reference>
<evidence type="ECO:0000313" key="8">
    <source>
        <dbReference type="Proteomes" id="UP001366085"/>
    </source>
</evidence>
<keyword evidence="8" id="KW-1185">Reference proteome</keyword>
<protein>
    <recommendedName>
        <fullName evidence="6">Ribosomal RNA small subunit methyltransferase G</fullName>
        <ecNumber evidence="6">2.1.1.-</ecNumber>
    </recommendedName>
    <alternativeName>
        <fullName evidence="6">16S rRNA 7-methylguanosine methyltransferase</fullName>
        <shortName evidence="6">16S rRNA m7G methyltransferase</shortName>
    </alternativeName>
</protein>
<feature type="binding site" evidence="6">
    <location>
        <position position="144"/>
    </location>
    <ligand>
        <name>S-adenosyl-L-methionine</name>
        <dbReference type="ChEBI" id="CHEBI:59789"/>
    </ligand>
</feature>
<dbReference type="GO" id="GO:0008168">
    <property type="term" value="F:methyltransferase activity"/>
    <property type="evidence" value="ECO:0007669"/>
    <property type="project" value="UniProtKB-KW"/>
</dbReference>
<comment type="similarity">
    <text evidence="6">Belongs to the methyltransferase superfamily. RNA methyltransferase RsmG family.</text>
</comment>
<feature type="binding site" evidence="6">
    <location>
        <position position="85"/>
    </location>
    <ligand>
        <name>S-adenosyl-L-methionine</name>
        <dbReference type="ChEBI" id="CHEBI:59789"/>
    </ligand>
</feature>
<comment type="function">
    <text evidence="6">Specifically methylates the N7 position of a guanine in 16S rRNA.</text>
</comment>
<evidence type="ECO:0000256" key="2">
    <source>
        <dbReference type="ARBA" id="ARBA00022552"/>
    </source>
</evidence>
<dbReference type="PANTHER" id="PTHR31760:SF0">
    <property type="entry name" value="S-ADENOSYL-L-METHIONINE-DEPENDENT METHYLTRANSFERASES SUPERFAMILY PROTEIN"/>
    <property type="match status" value="1"/>
</dbReference>
<dbReference type="RefSeq" id="WP_337322072.1">
    <property type="nucleotide sequence ID" value="NZ_JBBDGN010000023.1"/>
</dbReference>
<proteinExistence type="inferred from homology"/>
<keyword evidence="2 6" id="KW-0698">rRNA processing</keyword>
<evidence type="ECO:0000313" key="7">
    <source>
        <dbReference type="EMBL" id="MEJ1093009.1"/>
    </source>
</evidence>
<dbReference type="InterPro" id="IPR003682">
    <property type="entry name" value="rRNA_ssu_MeTfrase_G"/>
</dbReference>
<evidence type="ECO:0000256" key="3">
    <source>
        <dbReference type="ARBA" id="ARBA00022603"/>
    </source>
</evidence>
<feature type="binding site" evidence="6">
    <location>
        <begin position="131"/>
        <end position="132"/>
    </location>
    <ligand>
        <name>S-adenosyl-L-methionine</name>
        <dbReference type="ChEBI" id="CHEBI:59789"/>
    </ligand>
</feature>
<dbReference type="HAMAP" id="MF_00074">
    <property type="entry name" value="16SrRNA_methyltr_G"/>
    <property type="match status" value="1"/>
</dbReference>
<gene>
    <name evidence="6 7" type="primary">rsmG</name>
    <name evidence="7" type="ORF">WDU93_15075</name>
</gene>
<evidence type="ECO:0000256" key="5">
    <source>
        <dbReference type="ARBA" id="ARBA00022691"/>
    </source>
</evidence>
<dbReference type="PANTHER" id="PTHR31760">
    <property type="entry name" value="S-ADENOSYL-L-METHIONINE-DEPENDENT METHYLTRANSFERASES SUPERFAMILY PROTEIN"/>
    <property type="match status" value="1"/>
</dbReference>
<keyword evidence="4 6" id="KW-0808">Transferase</keyword>
<dbReference type="CDD" id="cd02440">
    <property type="entry name" value="AdoMet_MTases"/>
    <property type="match status" value="1"/>
</dbReference>
<comment type="subcellular location">
    <subcellularLocation>
        <location evidence="6">Cytoplasm</location>
    </subcellularLocation>
</comment>
<dbReference type="SUPFAM" id="SSF53335">
    <property type="entry name" value="S-adenosyl-L-methionine-dependent methyltransferases"/>
    <property type="match status" value="1"/>
</dbReference>
<dbReference type="Pfam" id="PF02527">
    <property type="entry name" value="GidB"/>
    <property type="match status" value="1"/>
</dbReference>
<keyword evidence="3 6" id="KW-0489">Methyltransferase</keyword>
<sequence length="216" mass="22784">MVSEDAGRGDVAEVEAEPAVAASLFGDRIALARQFTAALAAEGELRGLIGPLELPRLWTRHVLNSAIAAPLFSGSVADVGSGAGLPGLVLAIARPDVQFTLIEPMERRVAWLEEQVAALGLDNVRVMRARAEDVGLEFDVVTARAVSAMRTLVPITAPLVRDGGELILLKGHNVPAEIDAAAKVLKKHKVTDVSVEVVGEGVIAEPTRVVRARVRA</sequence>
<keyword evidence="5 6" id="KW-0949">S-adenosyl-L-methionine</keyword>
<dbReference type="Proteomes" id="UP001366085">
    <property type="component" value="Unassembled WGS sequence"/>
</dbReference>
<organism evidence="7 8">
    <name type="scientific">Microbacterium istanbulense</name>
    <dbReference type="NCBI Taxonomy" id="3122049"/>
    <lineage>
        <taxon>Bacteria</taxon>
        <taxon>Bacillati</taxon>
        <taxon>Actinomycetota</taxon>
        <taxon>Actinomycetes</taxon>
        <taxon>Micrococcales</taxon>
        <taxon>Microbacteriaceae</taxon>
        <taxon>Microbacterium</taxon>
    </lineage>
</organism>
<evidence type="ECO:0000256" key="1">
    <source>
        <dbReference type="ARBA" id="ARBA00022490"/>
    </source>
</evidence>
<dbReference type="EC" id="2.1.1.-" evidence="6"/>
<dbReference type="GO" id="GO:0032259">
    <property type="term" value="P:methylation"/>
    <property type="evidence" value="ECO:0007669"/>
    <property type="project" value="UniProtKB-KW"/>
</dbReference>
<accession>A0ABU8LNV4</accession>
<dbReference type="NCBIfam" id="TIGR00138">
    <property type="entry name" value="rsmG_gidB"/>
    <property type="match status" value="1"/>
</dbReference>